<evidence type="ECO:0000256" key="15">
    <source>
        <dbReference type="PROSITE-ProRule" id="PRU01356"/>
    </source>
</evidence>
<comment type="caution">
    <text evidence="15">Lacks conserved residue(s) required for the propagation of feature annotation.</text>
</comment>
<keyword evidence="8 15" id="KW-0479">Metal-binding</keyword>
<evidence type="ECO:0000259" key="18">
    <source>
        <dbReference type="PROSITE" id="PS52012"/>
    </source>
</evidence>
<comment type="similarity">
    <text evidence="3">Belongs to the RBT5 family.</text>
</comment>
<dbReference type="AlphaFoldDB" id="A0A9P5HMH7"/>
<accession>A0A9P5HMH7</accession>
<keyword evidence="11" id="KW-0472">Membrane</keyword>
<keyword evidence="12 15" id="KW-1015">Disulfide bond</keyword>
<evidence type="ECO:0000256" key="13">
    <source>
        <dbReference type="ARBA" id="ARBA00023180"/>
    </source>
</evidence>
<feature type="disulfide bond" evidence="15">
    <location>
        <begin position="44"/>
        <end position="51"/>
    </location>
</feature>
<evidence type="ECO:0000256" key="11">
    <source>
        <dbReference type="ARBA" id="ARBA00023136"/>
    </source>
</evidence>
<evidence type="ECO:0000256" key="12">
    <source>
        <dbReference type="ARBA" id="ARBA00023157"/>
    </source>
</evidence>
<dbReference type="EMBL" id="JAANBB010000030">
    <property type="protein sequence ID" value="KAF7554639.1"/>
    <property type="molecule type" value="Genomic_DNA"/>
</dbReference>
<evidence type="ECO:0000256" key="6">
    <source>
        <dbReference type="ARBA" id="ARBA00022617"/>
    </source>
</evidence>
<dbReference type="PANTHER" id="PTHR37928">
    <property type="entry name" value="CFEM DOMAIN PROTEIN (AFU_ORTHOLOGUE AFUA_6G14090)"/>
    <property type="match status" value="1"/>
</dbReference>
<dbReference type="PROSITE" id="PS52012">
    <property type="entry name" value="CFEM"/>
    <property type="match status" value="1"/>
</dbReference>
<dbReference type="InterPro" id="IPR051735">
    <property type="entry name" value="CFEM_domain"/>
</dbReference>
<dbReference type="PANTHER" id="PTHR37928:SF1">
    <property type="entry name" value="CFEM DOMAIN PROTEIN (AFU_ORTHOLOGUE AFUA_6G14090)"/>
    <property type="match status" value="1"/>
</dbReference>
<feature type="signal peptide" evidence="17">
    <location>
        <begin position="1"/>
        <end position="18"/>
    </location>
</feature>
<evidence type="ECO:0000256" key="16">
    <source>
        <dbReference type="SAM" id="MobiDB-lite"/>
    </source>
</evidence>
<evidence type="ECO:0000256" key="9">
    <source>
        <dbReference type="ARBA" id="ARBA00022729"/>
    </source>
</evidence>
<dbReference type="GO" id="GO:0005886">
    <property type="term" value="C:plasma membrane"/>
    <property type="evidence" value="ECO:0007669"/>
    <property type="project" value="UniProtKB-SubCell"/>
</dbReference>
<organism evidence="19 20">
    <name type="scientific">Cylindrodendrum hubeiense</name>
    <dbReference type="NCBI Taxonomy" id="595255"/>
    <lineage>
        <taxon>Eukaryota</taxon>
        <taxon>Fungi</taxon>
        <taxon>Dikarya</taxon>
        <taxon>Ascomycota</taxon>
        <taxon>Pezizomycotina</taxon>
        <taxon>Sordariomycetes</taxon>
        <taxon>Hypocreomycetidae</taxon>
        <taxon>Hypocreales</taxon>
        <taxon>Nectriaceae</taxon>
        <taxon>Cylindrodendrum</taxon>
    </lineage>
</organism>
<evidence type="ECO:0000256" key="7">
    <source>
        <dbReference type="ARBA" id="ARBA00022622"/>
    </source>
</evidence>
<proteinExistence type="inferred from homology"/>
<evidence type="ECO:0000256" key="1">
    <source>
        <dbReference type="ARBA" id="ARBA00004609"/>
    </source>
</evidence>
<evidence type="ECO:0000256" key="3">
    <source>
        <dbReference type="ARBA" id="ARBA00010031"/>
    </source>
</evidence>
<evidence type="ECO:0000256" key="10">
    <source>
        <dbReference type="ARBA" id="ARBA00023004"/>
    </source>
</evidence>
<evidence type="ECO:0000313" key="20">
    <source>
        <dbReference type="Proteomes" id="UP000722485"/>
    </source>
</evidence>
<keyword evidence="10 15" id="KW-0408">Iron</keyword>
<evidence type="ECO:0000256" key="5">
    <source>
        <dbReference type="ARBA" id="ARBA00022525"/>
    </source>
</evidence>
<keyword evidence="6 15" id="KW-0349">Heme</keyword>
<keyword evidence="4" id="KW-1003">Cell membrane</keyword>
<evidence type="ECO:0000313" key="19">
    <source>
        <dbReference type="EMBL" id="KAF7554639.1"/>
    </source>
</evidence>
<comment type="caution">
    <text evidence="19">The sequence shown here is derived from an EMBL/GenBank/DDBJ whole genome shotgun (WGS) entry which is preliminary data.</text>
</comment>
<dbReference type="GO" id="GO:0098552">
    <property type="term" value="C:side of membrane"/>
    <property type="evidence" value="ECO:0007669"/>
    <property type="project" value="UniProtKB-KW"/>
</dbReference>
<feature type="domain" description="CFEM" evidence="18">
    <location>
        <begin position="1"/>
        <end position="120"/>
    </location>
</feature>
<evidence type="ECO:0000256" key="17">
    <source>
        <dbReference type="SAM" id="SignalP"/>
    </source>
</evidence>
<evidence type="ECO:0000256" key="8">
    <source>
        <dbReference type="ARBA" id="ARBA00022723"/>
    </source>
</evidence>
<protein>
    <recommendedName>
        <fullName evidence="18">CFEM domain-containing protein</fullName>
    </recommendedName>
</protein>
<feature type="binding site" description="axial binding residue" evidence="15">
    <location>
        <position position="48"/>
    </location>
    <ligand>
        <name>heme</name>
        <dbReference type="ChEBI" id="CHEBI:30413"/>
    </ligand>
    <ligandPart>
        <name>Fe</name>
        <dbReference type="ChEBI" id="CHEBI:18248"/>
    </ligandPart>
</feature>
<name>A0A9P5HMH7_9HYPO</name>
<gene>
    <name evidence="19" type="ORF">G7Z17_g2786</name>
</gene>
<keyword evidence="20" id="KW-1185">Reference proteome</keyword>
<keyword evidence="9 17" id="KW-0732">Signal</keyword>
<dbReference type="GO" id="GO:0005576">
    <property type="term" value="C:extracellular region"/>
    <property type="evidence" value="ECO:0007669"/>
    <property type="project" value="UniProtKB-SubCell"/>
</dbReference>
<keyword evidence="14" id="KW-0449">Lipoprotein</keyword>
<feature type="region of interest" description="Disordered" evidence="16">
    <location>
        <begin position="101"/>
        <end position="160"/>
    </location>
</feature>
<evidence type="ECO:0000256" key="4">
    <source>
        <dbReference type="ARBA" id="ARBA00022475"/>
    </source>
</evidence>
<dbReference type="InterPro" id="IPR008427">
    <property type="entry name" value="Extracellular_membr_CFEM_dom"/>
</dbReference>
<dbReference type="Proteomes" id="UP000722485">
    <property type="component" value="Unassembled WGS sequence"/>
</dbReference>
<dbReference type="GO" id="GO:0046872">
    <property type="term" value="F:metal ion binding"/>
    <property type="evidence" value="ECO:0007669"/>
    <property type="project" value="UniProtKB-UniRule"/>
</dbReference>
<comment type="subcellular location">
    <subcellularLocation>
        <location evidence="1">Cell membrane</location>
        <topology evidence="1">Lipid-anchor</topology>
        <topology evidence="1">GPI-anchor</topology>
    </subcellularLocation>
    <subcellularLocation>
        <location evidence="2">Secreted</location>
    </subcellularLocation>
</comment>
<keyword evidence="13" id="KW-0325">Glycoprotein</keyword>
<dbReference type="OrthoDB" id="3767534at2759"/>
<evidence type="ECO:0000256" key="14">
    <source>
        <dbReference type="ARBA" id="ARBA00023288"/>
    </source>
</evidence>
<evidence type="ECO:0000256" key="2">
    <source>
        <dbReference type="ARBA" id="ARBA00004613"/>
    </source>
</evidence>
<dbReference type="Pfam" id="PF05730">
    <property type="entry name" value="CFEM"/>
    <property type="match status" value="1"/>
</dbReference>
<reference evidence="19" key="1">
    <citation type="submission" date="2020-03" db="EMBL/GenBank/DDBJ databases">
        <title>Draft Genome Sequence of Cylindrodendrum hubeiense.</title>
        <authorList>
            <person name="Buettner E."/>
            <person name="Kellner H."/>
        </authorList>
    </citation>
    <scope>NUCLEOTIDE SEQUENCE</scope>
    <source>
        <strain evidence="19">IHI 201604</strain>
    </source>
</reference>
<feature type="chain" id="PRO_5040124909" description="CFEM domain-containing protein" evidence="17">
    <location>
        <begin position="19"/>
        <end position="189"/>
    </location>
</feature>
<sequence>MKPSVLILATLTTSFAAAEVMKEDYFPECSIECLNDGTEKATDCSTTDAVCWCVQSNYEAIYNQAVNCVMEECGADKAIESVLPAAIEFCSAASSSTSALGSTETGKHSASSSSSSNSSSSNEAEKTTTSATVVITSGPSSSPTPSSSASASGSGSGAAASTTASTDAAVAVSPMGALGMLVLGVAAAL</sequence>
<keyword evidence="7" id="KW-0336">GPI-anchor</keyword>
<dbReference type="SMART" id="SM00747">
    <property type="entry name" value="CFEM"/>
    <property type="match status" value="1"/>
</dbReference>
<keyword evidence="5" id="KW-0964">Secreted</keyword>